<dbReference type="PANTHER" id="PTHR30363">
    <property type="entry name" value="HTH-TYPE TRANSCRIPTIONAL REGULATOR SRLR-RELATED"/>
    <property type="match status" value="1"/>
</dbReference>
<dbReference type="InterPro" id="IPR014036">
    <property type="entry name" value="DeoR-like_C"/>
</dbReference>
<keyword evidence="8" id="KW-1185">Reference proteome</keyword>
<dbReference type="KEGG" id="bfz:BAU07_25870"/>
<dbReference type="InterPro" id="IPR037171">
    <property type="entry name" value="NagB/RpiA_transferase-like"/>
</dbReference>
<dbReference type="GO" id="GO:0003677">
    <property type="term" value="F:DNA binding"/>
    <property type="evidence" value="ECO:0007669"/>
    <property type="project" value="UniProtKB-KW"/>
</dbReference>
<dbReference type="PANTHER" id="PTHR30363:SF4">
    <property type="entry name" value="GLYCEROL-3-PHOSPHATE REGULON REPRESSOR"/>
    <property type="match status" value="1"/>
</dbReference>
<keyword evidence="1" id="KW-0678">Repressor</keyword>
<dbReference type="InterPro" id="IPR018356">
    <property type="entry name" value="Tscrpt_reg_HTH_DeoR_CS"/>
</dbReference>
<keyword evidence="2" id="KW-0805">Transcription regulation</keyword>
<dbReference type="InterPro" id="IPR001034">
    <property type="entry name" value="DeoR_HTH"/>
</dbReference>
<proteinExistence type="predicted"/>
<gene>
    <name evidence="7" type="ORF">BAU07_25870</name>
</gene>
<dbReference type="SUPFAM" id="SSF100950">
    <property type="entry name" value="NagB/RpiA/CoA transferase-like"/>
    <property type="match status" value="1"/>
</dbReference>
<evidence type="ECO:0000256" key="4">
    <source>
        <dbReference type="ARBA" id="ARBA00023163"/>
    </source>
</evidence>
<evidence type="ECO:0000256" key="2">
    <source>
        <dbReference type="ARBA" id="ARBA00023015"/>
    </source>
</evidence>
<evidence type="ECO:0000313" key="7">
    <source>
        <dbReference type="EMBL" id="ANN80084.1"/>
    </source>
</evidence>
<dbReference type="PROSITE" id="PS51000">
    <property type="entry name" value="HTH_DEOR_2"/>
    <property type="match status" value="1"/>
</dbReference>
<dbReference type="PRINTS" id="PR00037">
    <property type="entry name" value="HTHLACR"/>
</dbReference>
<evidence type="ECO:0000259" key="6">
    <source>
        <dbReference type="PROSITE" id="PS51000"/>
    </source>
</evidence>
<dbReference type="RefSeq" id="WP_066664277.1">
    <property type="nucleotide sequence ID" value="NZ_CBCSCL010000002.1"/>
</dbReference>
<evidence type="ECO:0000256" key="3">
    <source>
        <dbReference type="ARBA" id="ARBA00023125"/>
    </source>
</evidence>
<dbReference type="SUPFAM" id="SSF46785">
    <property type="entry name" value="Winged helix' DNA-binding domain"/>
    <property type="match status" value="1"/>
</dbReference>
<evidence type="ECO:0000256" key="1">
    <source>
        <dbReference type="ARBA" id="ARBA00022491"/>
    </source>
</evidence>
<evidence type="ECO:0000313" key="8">
    <source>
        <dbReference type="Proteomes" id="UP000091926"/>
    </source>
</evidence>
<feature type="domain" description="HTH deoR-type" evidence="6">
    <location>
        <begin position="3"/>
        <end position="58"/>
    </location>
</feature>
<name>A0A193GLD7_9BORD</name>
<keyword evidence="4" id="KW-0804">Transcription</keyword>
<dbReference type="Pfam" id="PF00455">
    <property type="entry name" value="DeoRC"/>
    <property type="match status" value="1"/>
</dbReference>
<dbReference type="AlphaFoldDB" id="A0A193GLD7"/>
<dbReference type="PROSITE" id="PS00894">
    <property type="entry name" value="HTH_DEOR_1"/>
    <property type="match status" value="1"/>
</dbReference>
<protein>
    <recommendedName>
        <fullName evidence="6">HTH deoR-type domain-containing protein</fullName>
    </recommendedName>
</protein>
<dbReference type="STRING" id="463014.BAU07_25870"/>
<dbReference type="OrthoDB" id="9814815at2"/>
<sequence length="262" mass="27815">MWQEERYQRIRKMLAALHSVSTDRIASELGVSRETVRRDLIALEETGALRRTHGGATSTDPADATPLAQPVSLAPRGDGRHPRAITRAAAGLLSNGQTLFMEAGDMALHMADALTVLHGLTLITNSFEAAMRVCASTQHAAHGNRAVVLGGVAYGPLAATLGDQAINEIHRYTVDAALLFPSWVEARHGATHGELERAEAGRAMAANAHRVIVLADDERIGRSGRVSYCAADRVTTLVTNRKAEATEGYDGLAAAVGNVVLA</sequence>
<accession>A0A193GLD7</accession>
<dbReference type="GO" id="GO:0003700">
    <property type="term" value="F:DNA-binding transcription factor activity"/>
    <property type="evidence" value="ECO:0007669"/>
    <property type="project" value="InterPro"/>
</dbReference>
<keyword evidence="3" id="KW-0238">DNA-binding</keyword>
<dbReference type="EMBL" id="CP016172">
    <property type="protein sequence ID" value="ANN80084.1"/>
    <property type="molecule type" value="Genomic_DNA"/>
</dbReference>
<dbReference type="InterPro" id="IPR036388">
    <property type="entry name" value="WH-like_DNA-bd_sf"/>
</dbReference>
<dbReference type="Proteomes" id="UP000091926">
    <property type="component" value="Chromosome"/>
</dbReference>
<dbReference type="SMART" id="SM00420">
    <property type="entry name" value="HTH_DEOR"/>
    <property type="match status" value="1"/>
</dbReference>
<reference evidence="7 8" key="1">
    <citation type="submission" date="2016-06" db="EMBL/GenBank/DDBJ databases">
        <title>Complete genome sequences of Bordetella bronchialis and Bordetella flabilis.</title>
        <authorList>
            <person name="LiPuma J.J."/>
            <person name="Spilker T."/>
        </authorList>
    </citation>
    <scope>NUCLEOTIDE SEQUENCE [LARGE SCALE GENOMIC DNA]</scope>
    <source>
        <strain evidence="7 8">AU10664</strain>
    </source>
</reference>
<organism evidence="7 8">
    <name type="scientific">Bordetella flabilis</name>
    <dbReference type="NCBI Taxonomy" id="463014"/>
    <lineage>
        <taxon>Bacteria</taxon>
        <taxon>Pseudomonadati</taxon>
        <taxon>Pseudomonadota</taxon>
        <taxon>Betaproteobacteria</taxon>
        <taxon>Burkholderiales</taxon>
        <taxon>Alcaligenaceae</taxon>
        <taxon>Bordetella</taxon>
    </lineage>
</organism>
<dbReference type="InterPro" id="IPR036390">
    <property type="entry name" value="WH_DNA-bd_sf"/>
</dbReference>
<dbReference type="Pfam" id="PF08220">
    <property type="entry name" value="HTH_DeoR"/>
    <property type="match status" value="1"/>
</dbReference>
<dbReference type="SMART" id="SM01134">
    <property type="entry name" value="DeoRC"/>
    <property type="match status" value="1"/>
</dbReference>
<evidence type="ECO:0000256" key="5">
    <source>
        <dbReference type="SAM" id="MobiDB-lite"/>
    </source>
</evidence>
<dbReference type="Gene3D" id="1.10.10.10">
    <property type="entry name" value="Winged helix-like DNA-binding domain superfamily/Winged helix DNA-binding domain"/>
    <property type="match status" value="1"/>
</dbReference>
<feature type="region of interest" description="Disordered" evidence="5">
    <location>
        <begin position="48"/>
        <end position="80"/>
    </location>
</feature>
<dbReference type="InterPro" id="IPR050313">
    <property type="entry name" value="Carb_Metab_HTH_regulators"/>
</dbReference>